<proteinExistence type="predicted"/>
<gene>
    <name evidence="2" type="ORF">HSBGL_4088</name>
</gene>
<name>A0A897NL75_9EURY</name>
<dbReference type="Proteomes" id="UP000663305">
    <property type="component" value="Plasmid pHSR-Bgl01"/>
</dbReference>
<keyword evidence="1" id="KW-0812">Transmembrane</keyword>
<organism evidence="2 3">
    <name type="scientific">Halapricum desulfuricans</name>
    <dbReference type="NCBI Taxonomy" id="2841257"/>
    <lineage>
        <taxon>Archaea</taxon>
        <taxon>Methanobacteriati</taxon>
        <taxon>Methanobacteriota</taxon>
        <taxon>Stenosarchaea group</taxon>
        <taxon>Halobacteria</taxon>
        <taxon>Halobacteriales</taxon>
        <taxon>Haloarculaceae</taxon>
        <taxon>Halapricum</taxon>
    </lineage>
</organism>
<evidence type="ECO:0000256" key="1">
    <source>
        <dbReference type="SAM" id="Phobius"/>
    </source>
</evidence>
<reference evidence="2" key="1">
    <citation type="submission" date="2020-11" db="EMBL/GenBank/DDBJ databases">
        <title>Carbohydrate-dependent, anaerobic sulfur respiration: A novel catabolism in halophilic archaea.</title>
        <authorList>
            <person name="Sorokin D.Y."/>
            <person name="Messina E."/>
            <person name="Smedile F."/>
            <person name="La Cono V."/>
            <person name="Hallsworth J.E."/>
            <person name="Yakimov M.M."/>
        </authorList>
    </citation>
    <scope>NUCLEOTIDE SEQUENCE</scope>
    <source>
        <strain evidence="2">HSR-Bgl</strain>
        <plasmid evidence="2">pHSR-Bgl01</plasmid>
    </source>
</reference>
<geneLocation type="plasmid" evidence="2 3">
    <name>pHSR-Bgl01</name>
</geneLocation>
<dbReference type="EMBL" id="CP064790">
    <property type="protein sequence ID" value="QSG13502.1"/>
    <property type="molecule type" value="Genomic_DNA"/>
</dbReference>
<sequence length="81" mass="8808">MDGKALGKAMGLLWAGAVVVLGLTAREGWGEEWHDLLSDVYLGYDSTNQGLVIGAIWAFADGFVGAYLLAWLYNLFQPSEK</sequence>
<dbReference type="NCBIfam" id="NF037947">
    <property type="entry name" value="holin_4"/>
    <property type="match status" value="1"/>
</dbReference>
<dbReference type="AlphaFoldDB" id="A0A897NL75"/>
<protein>
    <submittedName>
        <fullName evidence="2">Putative membrane protein</fullName>
    </submittedName>
</protein>
<feature type="transmembrane region" description="Helical" evidence="1">
    <location>
        <begin position="50"/>
        <end position="73"/>
    </location>
</feature>
<keyword evidence="1" id="KW-1133">Transmembrane helix</keyword>
<evidence type="ECO:0000313" key="3">
    <source>
        <dbReference type="Proteomes" id="UP000663305"/>
    </source>
</evidence>
<keyword evidence="1" id="KW-0472">Membrane</keyword>
<keyword evidence="2" id="KW-0614">Plasmid</keyword>
<evidence type="ECO:0000313" key="2">
    <source>
        <dbReference type="EMBL" id="QSG13502.1"/>
    </source>
</evidence>
<accession>A0A897NL75</accession>